<evidence type="ECO:0000259" key="2">
    <source>
        <dbReference type="Pfam" id="PF12697"/>
    </source>
</evidence>
<comment type="caution">
    <text evidence="3">The sequence shown here is derived from an EMBL/GenBank/DDBJ whole genome shotgun (WGS) entry which is preliminary data.</text>
</comment>
<dbReference type="PANTHER" id="PTHR37017:SF11">
    <property type="entry name" value="ESTERASE_LIPASE_THIOESTERASE DOMAIN-CONTAINING PROTEIN"/>
    <property type="match status" value="1"/>
</dbReference>
<dbReference type="Gene3D" id="3.40.50.1820">
    <property type="entry name" value="alpha/beta hydrolase"/>
    <property type="match status" value="1"/>
</dbReference>
<sequence>MSRISTPMNRLLKRCLASVLLLGSAFSLNVSHAAPPQDLKGTNVVLVHGAFADGSSWDKVIPLLEARGLHVVAVQNPLSSLADDTAATQRAIDQQTGPVVLVGHSWGGAVITQAGNDDKVKALVYVAALVPDSGASVNDLFKGMPTPPGAAEFKKDSANFLTLSTHGVVNDFAQDLPPAQARILAATQGPWFAGALDDKVGTAAWHTKPSWYLVANHDRMIDPRAEDAMAKKIGATTTHVNSSHVPMLSQPKAVADAIITAASKVQ</sequence>
<evidence type="ECO:0000313" key="4">
    <source>
        <dbReference type="Proteomes" id="UP000195569"/>
    </source>
</evidence>
<dbReference type="SUPFAM" id="SSF53474">
    <property type="entry name" value="alpha/beta-Hydrolases"/>
    <property type="match status" value="1"/>
</dbReference>
<reference evidence="3" key="1">
    <citation type="submission" date="2016-12" db="EMBL/GenBank/DDBJ databases">
        <authorList>
            <person name="Moulin L."/>
        </authorList>
    </citation>
    <scope>NUCLEOTIDE SEQUENCE [LARGE SCALE GENOMIC DNA]</scope>
    <source>
        <strain evidence="3">STM 7183</strain>
    </source>
</reference>
<accession>A0A1N7SK63</accession>
<gene>
    <name evidence="3" type="ORF">BN2476_590088</name>
</gene>
<dbReference type="EMBL" id="CYGY02000059">
    <property type="protein sequence ID" value="SIT47694.1"/>
    <property type="molecule type" value="Genomic_DNA"/>
</dbReference>
<keyword evidence="4" id="KW-1185">Reference proteome</keyword>
<feature type="chain" id="PRO_5012862658" description="AB hydrolase-1 domain-containing protein" evidence="1">
    <location>
        <begin position="34"/>
        <end position="266"/>
    </location>
</feature>
<organism evidence="3 4">
    <name type="scientific">Paraburkholderia piptadeniae</name>
    <dbReference type="NCBI Taxonomy" id="1701573"/>
    <lineage>
        <taxon>Bacteria</taxon>
        <taxon>Pseudomonadati</taxon>
        <taxon>Pseudomonadota</taxon>
        <taxon>Betaproteobacteria</taxon>
        <taxon>Burkholderiales</taxon>
        <taxon>Burkholderiaceae</taxon>
        <taxon>Paraburkholderia</taxon>
    </lineage>
</organism>
<dbReference type="AlphaFoldDB" id="A0A1N7SK63"/>
<keyword evidence="1" id="KW-0732">Signal</keyword>
<dbReference type="Proteomes" id="UP000195569">
    <property type="component" value="Unassembled WGS sequence"/>
</dbReference>
<feature type="signal peptide" evidence="1">
    <location>
        <begin position="1"/>
        <end position="33"/>
    </location>
</feature>
<feature type="domain" description="AB hydrolase-1" evidence="2">
    <location>
        <begin position="44"/>
        <end position="257"/>
    </location>
</feature>
<proteinExistence type="predicted"/>
<protein>
    <recommendedName>
        <fullName evidence="2">AB hydrolase-1 domain-containing protein</fullName>
    </recommendedName>
</protein>
<dbReference type="InterPro" id="IPR052897">
    <property type="entry name" value="Sec-Metab_Biosynth_Hydrolase"/>
</dbReference>
<dbReference type="InterPro" id="IPR000073">
    <property type="entry name" value="AB_hydrolase_1"/>
</dbReference>
<evidence type="ECO:0000313" key="3">
    <source>
        <dbReference type="EMBL" id="SIT47694.1"/>
    </source>
</evidence>
<dbReference type="Pfam" id="PF12697">
    <property type="entry name" value="Abhydrolase_6"/>
    <property type="match status" value="1"/>
</dbReference>
<dbReference type="InterPro" id="IPR029058">
    <property type="entry name" value="AB_hydrolase_fold"/>
</dbReference>
<evidence type="ECO:0000256" key="1">
    <source>
        <dbReference type="SAM" id="SignalP"/>
    </source>
</evidence>
<name>A0A1N7SK63_9BURK</name>
<dbReference type="PANTHER" id="PTHR37017">
    <property type="entry name" value="AB HYDROLASE-1 DOMAIN-CONTAINING PROTEIN-RELATED"/>
    <property type="match status" value="1"/>
</dbReference>